<dbReference type="AlphaFoldDB" id="A0A096FAY6"/>
<dbReference type="Proteomes" id="UP000029553">
    <property type="component" value="Unassembled WGS sequence"/>
</dbReference>
<sequence length="114" mass="12527">MEMHISPATKHRAELAKIMAAADSFQPERGIIAGGALTSAFTGREINDIDIYFGCVGDFQLAVQDAYDEGWWCVSATDRAVTFIRGPRVIQLMCFGFFASPAEVFDAFDFTACM</sequence>
<organism evidence="1 2">
    <name type="scientific">Comamonas testosteroni</name>
    <name type="common">Pseudomonas testosteroni</name>
    <dbReference type="NCBI Taxonomy" id="285"/>
    <lineage>
        <taxon>Bacteria</taxon>
        <taxon>Pseudomonadati</taxon>
        <taxon>Pseudomonadota</taxon>
        <taxon>Betaproteobacteria</taxon>
        <taxon>Burkholderiales</taxon>
        <taxon>Comamonadaceae</taxon>
        <taxon>Comamonas</taxon>
    </lineage>
</organism>
<dbReference type="Pfam" id="PF26128">
    <property type="entry name" value="Gad2"/>
    <property type="match status" value="1"/>
</dbReference>
<dbReference type="EMBL" id="AWOR01000067">
    <property type="protein sequence ID" value="KGH27044.1"/>
    <property type="molecule type" value="Genomic_DNA"/>
</dbReference>
<accession>A0A096FAY6</accession>
<reference evidence="1 2" key="1">
    <citation type="submission" date="2013-09" db="EMBL/GenBank/DDBJ databases">
        <title>High correlation between genotypes and phenotypes of environmental bacteria Comamonas testosteroni strains.</title>
        <authorList>
            <person name="Liu L."/>
            <person name="Zhu W."/>
            <person name="Xia X."/>
            <person name="Xu B."/>
            <person name="Luo M."/>
            <person name="Wang G."/>
        </authorList>
    </citation>
    <scope>NUCLEOTIDE SEQUENCE [LARGE SCALE GENOMIC DNA]</scope>
    <source>
        <strain evidence="1 2">JL40</strain>
    </source>
</reference>
<feature type="non-terminal residue" evidence="1">
    <location>
        <position position="114"/>
    </location>
</feature>
<evidence type="ECO:0000313" key="2">
    <source>
        <dbReference type="Proteomes" id="UP000029553"/>
    </source>
</evidence>
<comment type="caution">
    <text evidence="1">The sequence shown here is derived from an EMBL/GenBank/DDBJ whole genome shotgun (WGS) entry which is preliminary data.</text>
</comment>
<evidence type="ECO:0000313" key="1">
    <source>
        <dbReference type="EMBL" id="KGH27044.1"/>
    </source>
</evidence>
<dbReference type="RefSeq" id="WP_034373026.1">
    <property type="nucleotide sequence ID" value="NZ_AWOR01000067.1"/>
</dbReference>
<protein>
    <submittedName>
        <fullName evidence="1">Uncharacterized protein</fullName>
    </submittedName>
</protein>
<gene>
    <name evidence="1" type="ORF">P353_19845</name>
</gene>
<proteinExistence type="predicted"/>
<name>A0A096FAY6_COMTE</name>